<dbReference type="PANTHER" id="PTHR31460">
    <property type="match status" value="1"/>
</dbReference>
<evidence type="ECO:0000313" key="2">
    <source>
        <dbReference type="EMBL" id="PTL58269.1"/>
    </source>
</evidence>
<feature type="signal peptide" evidence="1">
    <location>
        <begin position="1"/>
        <end position="22"/>
    </location>
</feature>
<sequence length="324" mass="33709">MSPRSLLSLALAVLAAALAATAVGASADGRPDRSPKPSTYTIPGDRVFPEGIAAAGRTFFVGSTTDGTIFRGDTRRDALVPFSPGGQDGRTTAIGMKVLGRSLVVAGGATGKVFVLDTRTGRTTATLDTQPGQTPAFLNDVAVAGRRTAYVTDSQRPILWKVDLGSRGRAASITPFLDFTGTAFAYQTGFNANGIVAAKGGRVLLVVQSNTGKVFRVDTRTKEVSQVDLGGTALTNGDGLVLAGRTLLVVRNQQELVVPVRLSKDLRRGAVGSGVTSPALKYPTTGALVGGRLLLVNAQFDKRNSGTAPELPFDVAALDLRRGR</sequence>
<proteinExistence type="predicted"/>
<accession>A0A2T4UGE2</accession>
<name>A0A2T4UGE2_9ACTN</name>
<keyword evidence="1" id="KW-0732">Signal</keyword>
<gene>
    <name evidence="2" type="ORF">C7Y72_00700</name>
</gene>
<dbReference type="Gene3D" id="2.130.10.10">
    <property type="entry name" value="YVTN repeat-like/Quinoprotein amine dehydrogenase"/>
    <property type="match status" value="1"/>
</dbReference>
<keyword evidence="3" id="KW-1185">Reference proteome</keyword>
<evidence type="ECO:0000256" key="1">
    <source>
        <dbReference type="SAM" id="SignalP"/>
    </source>
</evidence>
<evidence type="ECO:0000313" key="3">
    <source>
        <dbReference type="Proteomes" id="UP000240739"/>
    </source>
</evidence>
<dbReference type="InterPro" id="IPR053224">
    <property type="entry name" value="Sensory_adhesion_molecule"/>
</dbReference>
<reference evidence="2 3" key="1">
    <citation type="submission" date="2018-03" db="EMBL/GenBank/DDBJ databases">
        <title>Aquarubrobacter algicola gen. nov., sp. nov., a novel actinobacterium isolated from shallow eutrophic lake during the end of cyanobacterial harmful algal blooms.</title>
        <authorList>
            <person name="Chun S.J."/>
        </authorList>
    </citation>
    <scope>NUCLEOTIDE SEQUENCE [LARGE SCALE GENOMIC DNA]</scope>
    <source>
        <strain evidence="2 3">Seoho-28</strain>
    </source>
</reference>
<dbReference type="RefSeq" id="WP_107566707.1">
    <property type="nucleotide sequence ID" value="NZ_PYYB01000001.1"/>
</dbReference>
<comment type="caution">
    <text evidence="2">The sequence shown here is derived from an EMBL/GenBank/DDBJ whole genome shotgun (WGS) entry which is preliminary data.</text>
</comment>
<dbReference type="SUPFAM" id="SSF63825">
    <property type="entry name" value="YWTD domain"/>
    <property type="match status" value="1"/>
</dbReference>
<dbReference type="AlphaFoldDB" id="A0A2T4UGE2"/>
<dbReference type="Proteomes" id="UP000240739">
    <property type="component" value="Unassembled WGS sequence"/>
</dbReference>
<dbReference type="EMBL" id="PYYB01000001">
    <property type="protein sequence ID" value="PTL58269.1"/>
    <property type="molecule type" value="Genomic_DNA"/>
</dbReference>
<dbReference type="PANTHER" id="PTHR31460:SF3">
    <property type="entry name" value="MESOCENTIN"/>
    <property type="match status" value="1"/>
</dbReference>
<dbReference type="OrthoDB" id="504981at2"/>
<feature type="chain" id="PRO_5038624600" evidence="1">
    <location>
        <begin position="23"/>
        <end position="324"/>
    </location>
</feature>
<dbReference type="InterPro" id="IPR015943">
    <property type="entry name" value="WD40/YVTN_repeat-like_dom_sf"/>
</dbReference>
<protein>
    <submittedName>
        <fullName evidence="2">Superoxide dismutase</fullName>
    </submittedName>
</protein>
<organism evidence="2 3">
    <name type="scientific">Paraconexibacter algicola</name>
    <dbReference type="NCBI Taxonomy" id="2133960"/>
    <lineage>
        <taxon>Bacteria</taxon>
        <taxon>Bacillati</taxon>
        <taxon>Actinomycetota</taxon>
        <taxon>Thermoleophilia</taxon>
        <taxon>Solirubrobacterales</taxon>
        <taxon>Paraconexibacteraceae</taxon>
        <taxon>Paraconexibacter</taxon>
    </lineage>
</organism>